<name>K1S281_9ZZZZ</name>
<accession>K1S281</accession>
<protein>
    <submittedName>
        <fullName evidence="1">Uncharacterized protein</fullName>
    </submittedName>
</protein>
<feature type="non-terminal residue" evidence="1">
    <location>
        <position position="150"/>
    </location>
</feature>
<gene>
    <name evidence="1" type="ORF">OBE_13434</name>
</gene>
<sequence length="150" mass="16609">MAAKMTIQTRTQLPVYTAEALAAKNPVLLKGEIVYESDTGRHKLGDGTTAWNTLAYASDVEKVPALRWKVQGGMLYVKPATDPADPILKRCSVGILHYKNARVRKSSAAKLRPTSSGFKLVQDRFSRDELSWTSTRIDPIPFESDKADKS</sequence>
<proteinExistence type="predicted"/>
<dbReference type="EMBL" id="AJWZ01009276">
    <property type="protein sequence ID" value="EKC51763.1"/>
    <property type="molecule type" value="Genomic_DNA"/>
</dbReference>
<comment type="caution">
    <text evidence="1">The sequence shown here is derived from an EMBL/GenBank/DDBJ whole genome shotgun (WGS) entry which is preliminary data.</text>
</comment>
<dbReference type="SUPFAM" id="SSF69349">
    <property type="entry name" value="Phage fibre proteins"/>
    <property type="match status" value="1"/>
</dbReference>
<evidence type="ECO:0000313" key="1">
    <source>
        <dbReference type="EMBL" id="EKC51763.1"/>
    </source>
</evidence>
<dbReference type="AlphaFoldDB" id="K1S281"/>
<reference evidence="1" key="1">
    <citation type="journal article" date="2013" name="Environ. Microbiol.">
        <title>Microbiota from the distal guts of lean and obese adolescents exhibit partial functional redundancy besides clear differences in community structure.</title>
        <authorList>
            <person name="Ferrer M."/>
            <person name="Ruiz A."/>
            <person name="Lanza F."/>
            <person name="Haange S.B."/>
            <person name="Oberbach A."/>
            <person name="Till H."/>
            <person name="Bargiela R."/>
            <person name="Campoy C."/>
            <person name="Segura M.T."/>
            <person name="Richter M."/>
            <person name="von Bergen M."/>
            <person name="Seifert J."/>
            <person name="Suarez A."/>
        </authorList>
    </citation>
    <scope>NUCLEOTIDE SEQUENCE</scope>
</reference>
<organism evidence="1">
    <name type="scientific">human gut metagenome</name>
    <dbReference type="NCBI Taxonomy" id="408170"/>
    <lineage>
        <taxon>unclassified sequences</taxon>
        <taxon>metagenomes</taxon>
        <taxon>organismal metagenomes</taxon>
    </lineage>
</organism>